<gene>
    <name evidence="1" type="primary">secA_4</name>
    <name evidence="1" type="ORF">g.7272</name>
</gene>
<evidence type="ECO:0000313" key="1">
    <source>
        <dbReference type="EMBL" id="JAG72397.1"/>
    </source>
</evidence>
<protein>
    <submittedName>
        <fullName evidence="1">SecA_4 protein</fullName>
    </submittedName>
</protein>
<reference evidence="1" key="1">
    <citation type="submission" date="2015-01" db="EMBL/GenBank/DDBJ databases">
        <title>Transcriptome Assembly of Fopius arisanus.</title>
        <authorList>
            <person name="Geib S."/>
        </authorList>
    </citation>
    <scope>NUCLEOTIDE SEQUENCE</scope>
</reference>
<accession>A0A0C9R3Y0</accession>
<organism evidence="1">
    <name type="scientific">Fopius arisanus</name>
    <dbReference type="NCBI Taxonomy" id="64838"/>
    <lineage>
        <taxon>Eukaryota</taxon>
        <taxon>Metazoa</taxon>
        <taxon>Ecdysozoa</taxon>
        <taxon>Arthropoda</taxon>
        <taxon>Hexapoda</taxon>
        <taxon>Insecta</taxon>
        <taxon>Pterygota</taxon>
        <taxon>Neoptera</taxon>
        <taxon>Endopterygota</taxon>
        <taxon>Hymenoptera</taxon>
        <taxon>Apocrita</taxon>
        <taxon>Ichneumonoidea</taxon>
        <taxon>Braconidae</taxon>
        <taxon>Opiinae</taxon>
        <taxon>Fopius</taxon>
    </lineage>
</organism>
<dbReference type="EMBL" id="GBYB01002630">
    <property type="protein sequence ID" value="JAG72397.1"/>
    <property type="molecule type" value="Transcribed_RNA"/>
</dbReference>
<name>A0A0C9R3Y0_9HYME</name>
<sequence>MPADVAMHTNFLQFNESSLKDSNVDSCWNTENMTGYMSLIGPKGHRQGVQVKVYRTSVEHFAVIYPQKKVCRPLGVLNLKNTTIERSGDIGFIVRQKGFDTTTIALTFHVDNKKDLDYWILAFTARCSPLVHQSSLPIVEEEEI</sequence>
<dbReference type="AlphaFoldDB" id="A0A0C9R3Y0"/>
<proteinExistence type="predicted"/>
<dbReference type="SUPFAM" id="SSF50729">
    <property type="entry name" value="PH domain-like"/>
    <property type="match status" value="1"/>
</dbReference>